<name>A0A3S4VXB7_ACTVI</name>
<dbReference type="RefSeq" id="WP_126414162.1">
    <property type="nucleotide sequence ID" value="NZ_JASPER010000012.1"/>
</dbReference>
<dbReference type="EMBL" id="LR134477">
    <property type="protein sequence ID" value="VEI16286.1"/>
    <property type="molecule type" value="Genomic_DNA"/>
</dbReference>
<proteinExistence type="predicted"/>
<feature type="region of interest" description="Disordered" evidence="1">
    <location>
        <begin position="232"/>
        <end position="274"/>
    </location>
</feature>
<feature type="region of interest" description="Disordered" evidence="1">
    <location>
        <begin position="121"/>
        <end position="141"/>
    </location>
</feature>
<evidence type="ECO:0000313" key="2">
    <source>
        <dbReference type="EMBL" id="VEI16286.1"/>
    </source>
</evidence>
<organism evidence="2 3">
    <name type="scientific">Actinomyces viscosus</name>
    <dbReference type="NCBI Taxonomy" id="1656"/>
    <lineage>
        <taxon>Bacteria</taxon>
        <taxon>Bacillati</taxon>
        <taxon>Actinomycetota</taxon>
        <taxon>Actinomycetes</taxon>
        <taxon>Actinomycetales</taxon>
        <taxon>Actinomycetaceae</taxon>
        <taxon>Actinomyces</taxon>
    </lineage>
</organism>
<sequence>MANTNTTEIDTLIDASPADIHAAAEWLGKLKTGFEEASTSLRNTSLDRLDLTGEFGVALNDYINDICAGCDDAAEELTPTIDTIESWHDQVVWRKQDMAGYRDDAKAGELTVRDDRYIQAPESVSDPGNAPKNATATQKSTWQTAHDNYEKYLEKKKVFDSLQNDVNATRKQLTDWVAQHMTISETSPLYELQVKAMQDGSIKIGELVIENKFYGTPFDKLVKRATPAAAARAAAKSGNPQVRAGKKPPNPDSVARRAEASARAKGGSPTLTAKAKKIAQRTGTTLTLALSGWEIYNGKSPSQVGLETVAGFAAGAVVTAAVAATLPALGTAAVVVLVGGAVSWGVGKAYESWVPLRTRERIDEGIKDVWNAAVGSAWKAVFG</sequence>
<protein>
    <submittedName>
        <fullName evidence="2">Uncharacterized protein</fullName>
    </submittedName>
</protein>
<gene>
    <name evidence="2" type="ORF">NCTC10951_01598</name>
</gene>
<evidence type="ECO:0000313" key="3">
    <source>
        <dbReference type="Proteomes" id="UP000268658"/>
    </source>
</evidence>
<feature type="compositionally biased region" description="Polar residues" evidence="1">
    <location>
        <begin position="132"/>
        <end position="141"/>
    </location>
</feature>
<dbReference type="AlphaFoldDB" id="A0A3S4VXB7"/>
<dbReference type="KEGG" id="avc:NCTC10951_01598"/>
<dbReference type="OrthoDB" id="3260842at2"/>
<evidence type="ECO:0000256" key="1">
    <source>
        <dbReference type="SAM" id="MobiDB-lite"/>
    </source>
</evidence>
<accession>A0A3S4VXB7</accession>
<dbReference type="Proteomes" id="UP000268658">
    <property type="component" value="Chromosome"/>
</dbReference>
<reference evidence="2 3" key="1">
    <citation type="submission" date="2018-12" db="EMBL/GenBank/DDBJ databases">
        <authorList>
            <consortium name="Pathogen Informatics"/>
        </authorList>
    </citation>
    <scope>NUCLEOTIDE SEQUENCE [LARGE SCALE GENOMIC DNA]</scope>
    <source>
        <strain evidence="2 3">NCTC10951</strain>
    </source>
</reference>